<feature type="signal peptide" evidence="1">
    <location>
        <begin position="1"/>
        <end position="16"/>
    </location>
</feature>
<evidence type="ECO:0000313" key="3">
    <source>
        <dbReference type="Proteomes" id="UP001321473"/>
    </source>
</evidence>
<reference evidence="2 3" key="1">
    <citation type="journal article" date="2023" name="Arcadia Sci">
        <title>De novo assembly of a long-read Amblyomma americanum tick genome.</title>
        <authorList>
            <person name="Chou S."/>
            <person name="Poskanzer K.E."/>
            <person name="Rollins M."/>
            <person name="Thuy-Boun P.S."/>
        </authorList>
    </citation>
    <scope>NUCLEOTIDE SEQUENCE [LARGE SCALE GENOMIC DNA]</scope>
    <source>
        <strain evidence="2">F_SG_1</strain>
        <tissue evidence="2">Salivary glands</tissue>
    </source>
</reference>
<evidence type="ECO:0000313" key="2">
    <source>
        <dbReference type="EMBL" id="KAK8775917.1"/>
    </source>
</evidence>
<dbReference type="EMBL" id="JARKHS020013543">
    <property type="protein sequence ID" value="KAK8775917.1"/>
    <property type="molecule type" value="Genomic_DNA"/>
</dbReference>
<evidence type="ECO:0008006" key="4">
    <source>
        <dbReference type="Google" id="ProtNLM"/>
    </source>
</evidence>
<dbReference type="AlphaFoldDB" id="A0AAQ4EMH1"/>
<organism evidence="2 3">
    <name type="scientific">Amblyomma americanum</name>
    <name type="common">Lone star tick</name>
    <dbReference type="NCBI Taxonomy" id="6943"/>
    <lineage>
        <taxon>Eukaryota</taxon>
        <taxon>Metazoa</taxon>
        <taxon>Ecdysozoa</taxon>
        <taxon>Arthropoda</taxon>
        <taxon>Chelicerata</taxon>
        <taxon>Arachnida</taxon>
        <taxon>Acari</taxon>
        <taxon>Parasitiformes</taxon>
        <taxon>Ixodida</taxon>
        <taxon>Ixodoidea</taxon>
        <taxon>Ixodidae</taxon>
        <taxon>Amblyomminae</taxon>
        <taxon>Amblyomma</taxon>
    </lineage>
</organism>
<protein>
    <recommendedName>
        <fullName evidence="4">Secreted protein</fullName>
    </recommendedName>
</protein>
<keyword evidence="3" id="KW-1185">Reference proteome</keyword>
<evidence type="ECO:0000256" key="1">
    <source>
        <dbReference type="SAM" id="SignalP"/>
    </source>
</evidence>
<feature type="chain" id="PRO_5042825995" description="Secreted protein" evidence="1">
    <location>
        <begin position="17"/>
        <end position="155"/>
    </location>
</feature>
<keyword evidence="1" id="KW-0732">Signal</keyword>
<comment type="caution">
    <text evidence="2">The sequence shown here is derived from an EMBL/GenBank/DDBJ whole genome shotgun (WGS) entry which is preliminary data.</text>
</comment>
<dbReference type="Proteomes" id="UP001321473">
    <property type="component" value="Unassembled WGS sequence"/>
</dbReference>
<sequence length="155" mass="17662">MLAAGVILLFCEISFAETLCLDSDISYVRKLDAAKQTSIESFQVFVNASDVVGVMKPFWKSTGFCPPEPHNDPEFFLGDDMQQNLIYIAAIPGYGTTQVRMHWLLDIVNARYVDPRSHLSYRRSYLLIFRFGLQRSFKCLRYVLTQCSSENKAGT</sequence>
<proteinExistence type="predicted"/>
<dbReference type="Gene3D" id="3.20.20.80">
    <property type="entry name" value="Glycosidases"/>
    <property type="match status" value="1"/>
</dbReference>
<gene>
    <name evidence="2" type="ORF">V5799_030734</name>
</gene>
<name>A0AAQ4EMH1_AMBAM</name>
<accession>A0AAQ4EMH1</accession>